<feature type="transmembrane region" description="Helical" evidence="2">
    <location>
        <begin position="510"/>
        <end position="528"/>
    </location>
</feature>
<evidence type="ECO:0000313" key="4">
    <source>
        <dbReference type="EMBL" id="PWG59510.1"/>
    </source>
</evidence>
<accession>A0A2U2MRN6</accession>
<keyword evidence="5" id="KW-1185">Reference proteome</keyword>
<feature type="transmembrane region" description="Helical" evidence="2">
    <location>
        <begin position="353"/>
        <end position="375"/>
    </location>
</feature>
<feature type="compositionally biased region" description="Low complexity" evidence="1">
    <location>
        <begin position="228"/>
        <end position="244"/>
    </location>
</feature>
<feature type="transmembrane region" description="Helical" evidence="2">
    <location>
        <begin position="327"/>
        <end position="347"/>
    </location>
</feature>
<name>A0A2U2MRN6_9BIFI</name>
<feature type="transmembrane region" description="Helical" evidence="2">
    <location>
        <begin position="447"/>
        <end position="467"/>
    </location>
</feature>
<dbReference type="InterPro" id="IPR007168">
    <property type="entry name" value="Phageshock_PspC_N"/>
</dbReference>
<keyword evidence="2" id="KW-0812">Transmembrane</keyword>
<protein>
    <recommendedName>
        <fullName evidence="3">Phage shock protein PspC N-terminal domain-containing protein</fullName>
    </recommendedName>
</protein>
<proteinExistence type="predicted"/>
<feature type="transmembrane region" description="Helical" evidence="2">
    <location>
        <begin position="292"/>
        <end position="315"/>
    </location>
</feature>
<dbReference type="Proteomes" id="UP000245753">
    <property type="component" value="Unassembled WGS sequence"/>
</dbReference>
<evidence type="ECO:0000256" key="2">
    <source>
        <dbReference type="SAM" id="Phobius"/>
    </source>
</evidence>
<dbReference type="AlphaFoldDB" id="A0A2U2MRN6"/>
<dbReference type="EMBL" id="QFFN01000019">
    <property type="protein sequence ID" value="PWG59510.1"/>
    <property type="molecule type" value="Genomic_DNA"/>
</dbReference>
<keyword evidence="2" id="KW-0472">Membrane</keyword>
<feature type="compositionally biased region" description="Low complexity" evidence="1">
    <location>
        <begin position="390"/>
        <end position="416"/>
    </location>
</feature>
<evidence type="ECO:0000313" key="5">
    <source>
        <dbReference type="Proteomes" id="UP000245753"/>
    </source>
</evidence>
<evidence type="ECO:0000259" key="3">
    <source>
        <dbReference type="Pfam" id="PF04024"/>
    </source>
</evidence>
<feature type="domain" description="Phage shock protein PspC N-terminal" evidence="3">
    <location>
        <begin position="266"/>
        <end position="318"/>
    </location>
</feature>
<dbReference type="Pfam" id="PF04024">
    <property type="entry name" value="PspC"/>
    <property type="match status" value="1"/>
</dbReference>
<keyword evidence="2" id="KW-1133">Transmembrane helix</keyword>
<comment type="caution">
    <text evidence="4">The sequence shown here is derived from an EMBL/GenBank/DDBJ whole genome shotgun (WGS) entry which is preliminary data.</text>
</comment>
<organism evidence="4 5">
    <name type="scientific">Bifidobacterium catulorum</name>
    <dbReference type="NCBI Taxonomy" id="1630173"/>
    <lineage>
        <taxon>Bacteria</taxon>
        <taxon>Bacillati</taxon>
        <taxon>Actinomycetota</taxon>
        <taxon>Actinomycetes</taxon>
        <taxon>Bifidobacteriales</taxon>
        <taxon>Bifidobacteriaceae</taxon>
        <taxon>Bifidobacterium</taxon>
    </lineage>
</organism>
<gene>
    <name evidence="4" type="ORF">DF200_07230</name>
</gene>
<feature type="transmembrane region" description="Helical" evidence="2">
    <location>
        <begin position="479"/>
        <end position="503"/>
    </location>
</feature>
<reference evidence="4 5" key="1">
    <citation type="journal article" date="2018" name="Int. J. Syst. Evol. Microbiol.">
        <title>Bifidobacterium catulorum sp. nov., a novel taxon from the faeces of the baby common marmoset (Callithrix jacchus).</title>
        <authorList>
            <person name="Modesto M."/>
            <person name="Michelini S."/>
            <person name="Oki K."/>
            <person name="Biavati B."/>
            <person name="Watanabe K."/>
            <person name="Mattarelli P."/>
        </authorList>
    </citation>
    <scope>NUCLEOTIDE SEQUENCE [LARGE SCALE GENOMIC DNA]</scope>
    <source>
        <strain evidence="4 5">MRM 8.19</strain>
    </source>
</reference>
<evidence type="ECO:0000256" key="1">
    <source>
        <dbReference type="SAM" id="MobiDB-lite"/>
    </source>
</evidence>
<feature type="region of interest" description="Disordered" evidence="1">
    <location>
        <begin position="211"/>
        <end position="244"/>
    </location>
</feature>
<sequence>MTSTPTMVVIMLTAVTTMVMRLVCISGCSWSSMTKLICAQPTATPMNTMDSPTTTRSGNPTITPQVVSPIARTPTSAVTTPTVAGRTLRCDSRIRLAASTRELSVVRRRGESKAGSPAPAPVPEESLPAGCVRPGEGPIRLGSAMMTLLLVLGRSFNCNNPHVAENAGSGFPPMNQGTFRVFPHSVRCRCAVEWNQRRSFPKRLDVSGMTSYDQNPFGGPKAPPFQPQQPGANPGAAPNANPAGRKSGRPFGNGFFNWIRTLGFNRSSERWLGGVSGAIANRLGWDPIIIRIIWFAFFCAAGFGALLYGLAWLLLPDERDGVILAEDALVGGRFPSSFWIAIVMMIIGCPGSLFAVPFISIPVFVVLIIVAAVLYNRDASRRGATGAGPGRRPAGNGPAPAYGNAAPTNGPQQPYAAPQPPNMQFRQAPPPRRVPPVVYRRKPAGPVVVGITSGLLLLSLAALLYFLYFAGFPDMPSPVMLICLWVLGATFVLGIVTIVVGFAGRKSGGLIPITIIALICSICAYAAMPAYTTVANKLSGEYGESAIRTNVNYRSDDFYQLRGNGLQAVSSNVTVDLSDWRTVHPDEGECPTGDFPIDAMSSTVTIILPSGCNATPNMNLMFASASSYNESGSDDSLFLVGDAAFSSIHVTDSSPTTYDRYDDPETY</sequence>
<feature type="region of interest" description="Disordered" evidence="1">
    <location>
        <begin position="107"/>
        <end position="129"/>
    </location>
</feature>
<feature type="region of interest" description="Disordered" evidence="1">
    <location>
        <begin position="383"/>
        <end position="426"/>
    </location>
</feature>